<dbReference type="SUPFAM" id="SSF49373">
    <property type="entry name" value="Invasin/intimin cell-adhesion fragments"/>
    <property type="match status" value="1"/>
</dbReference>
<organism evidence="3 4">
    <name type="scientific">Candidatus Phocaeicola excrementipullorum</name>
    <dbReference type="NCBI Taxonomy" id="2838731"/>
    <lineage>
        <taxon>Bacteria</taxon>
        <taxon>Pseudomonadati</taxon>
        <taxon>Bacteroidota</taxon>
        <taxon>Bacteroidia</taxon>
        <taxon>Bacteroidales</taxon>
        <taxon>Bacteroidaceae</taxon>
        <taxon>Phocaeicola</taxon>
    </lineage>
</organism>
<evidence type="ECO:0000313" key="3">
    <source>
        <dbReference type="EMBL" id="MBU3855980.1"/>
    </source>
</evidence>
<dbReference type="PANTHER" id="PTHR45661">
    <property type="entry name" value="SURFACE ANTIGEN"/>
    <property type="match status" value="1"/>
</dbReference>
<protein>
    <submittedName>
        <fullName evidence="3">Leucine-rich repeat protein</fullName>
    </submittedName>
</protein>
<dbReference type="PANTHER" id="PTHR45661:SF3">
    <property type="entry name" value="IG-LIKE DOMAIN-CONTAINING PROTEIN"/>
    <property type="match status" value="1"/>
</dbReference>
<feature type="signal peptide" evidence="1">
    <location>
        <begin position="1"/>
        <end position="20"/>
    </location>
</feature>
<dbReference type="InterPro" id="IPR003343">
    <property type="entry name" value="Big_2"/>
</dbReference>
<reference evidence="3" key="1">
    <citation type="journal article" date="2021" name="PeerJ">
        <title>Extensive microbial diversity within the chicken gut microbiome revealed by metagenomics and culture.</title>
        <authorList>
            <person name="Gilroy R."/>
            <person name="Ravi A."/>
            <person name="Getino M."/>
            <person name="Pursley I."/>
            <person name="Horton D.L."/>
            <person name="Alikhan N.F."/>
            <person name="Baker D."/>
            <person name="Gharbi K."/>
            <person name="Hall N."/>
            <person name="Watson M."/>
            <person name="Adriaenssens E.M."/>
            <person name="Foster-Nyarko E."/>
            <person name="Jarju S."/>
            <person name="Secka A."/>
            <person name="Antonio M."/>
            <person name="Oren A."/>
            <person name="Chaudhuri R.R."/>
            <person name="La Ragione R."/>
            <person name="Hildebrand F."/>
            <person name="Pallen M.J."/>
        </authorList>
    </citation>
    <scope>NUCLEOTIDE SEQUENCE</scope>
    <source>
        <strain evidence="3">8470</strain>
    </source>
</reference>
<keyword evidence="1" id="KW-0732">Signal</keyword>
<dbReference type="InterPro" id="IPR008964">
    <property type="entry name" value="Invasin/intimin_cell_adhesion"/>
</dbReference>
<reference evidence="3" key="2">
    <citation type="submission" date="2021-04" db="EMBL/GenBank/DDBJ databases">
        <authorList>
            <person name="Gilroy R."/>
        </authorList>
    </citation>
    <scope>NUCLEOTIDE SEQUENCE</scope>
    <source>
        <strain evidence="3">8470</strain>
    </source>
</reference>
<dbReference type="Pfam" id="PF02368">
    <property type="entry name" value="Big_2"/>
    <property type="match status" value="1"/>
</dbReference>
<evidence type="ECO:0000313" key="4">
    <source>
        <dbReference type="Proteomes" id="UP000784286"/>
    </source>
</evidence>
<dbReference type="Gene3D" id="2.60.40.1080">
    <property type="match status" value="1"/>
</dbReference>
<dbReference type="InterPro" id="IPR032675">
    <property type="entry name" value="LRR_dom_sf"/>
</dbReference>
<dbReference type="Proteomes" id="UP000784286">
    <property type="component" value="Unassembled WGS sequence"/>
</dbReference>
<proteinExistence type="predicted"/>
<name>A0A948TN23_9BACT</name>
<dbReference type="Pfam" id="PF13306">
    <property type="entry name" value="LRR_5"/>
    <property type="match status" value="1"/>
</dbReference>
<dbReference type="SMART" id="SM00635">
    <property type="entry name" value="BID_2"/>
    <property type="match status" value="1"/>
</dbReference>
<evidence type="ECO:0000259" key="2">
    <source>
        <dbReference type="SMART" id="SM00635"/>
    </source>
</evidence>
<evidence type="ECO:0000256" key="1">
    <source>
        <dbReference type="SAM" id="SignalP"/>
    </source>
</evidence>
<dbReference type="InterPro" id="IPR026906">
    <property type="entry name" value="LRR_5"/>
</dbReference>
<gene>
    <name evidence="3" type="ORF">H9928_05405</name>
</gene>
<feature type="chain" id="PRO_5037625097" evidence="1">
    <location>
        <begin position="21"/>
        <end position="380"/>
    </location>
</feature>
<accession>A0A948TN23</accession>
<dbReference type="EMBL" id="JAHLFJ010000050">
    <property type="protein sequence ID" value="MBU3855980.1"/>
    <property type="molecule type" value="Genomic_DNA"/>
</dbReference>
<comment type="caution">
    <text evidence="3">The sequence shown here is derived from an EMBL/GenBank/DDBJ whole genome shotgun (WGS) entry which is preliminary data.</text>
</comment>
<sequence>MKRKNVLNVLALFAALSGLAACSEKNNDNPPTETLTLSLEKSITLTVGEEHQLSLKITPATDYQVNWGSVDASVATVSETGLLKAVAKGETEVTATVNGHTAVCEVTVKASETSQPETSIRIALADYPDAESVARAIKNADGKGITEYILSGDFSKLGIETVKDAEGYVTDVKNPFLGTKVEVIDMSGVNGWPQVESGDLKTLPGLPPYAFNGKNGLKRVVLPDEVKAIGSYAFISCISLESITGEGLVSIGENAFTECHSLSALSMPKVESVGDFAFINCEALETAVFPKLQTAGNAAFFGCYRLRSAEMPKVSFIGQRIFQGCDALAELKLNASAEVLPNTFEGLDTANCTLWLDQAPESGNKWKDKDWKKIETYPKE</sequence>
<dbReference type="InterPro" id="IPR053139">
    <property type="entry name" value="Surface_bspA-like"/>
</dbReference>
<dbReference type="SUPFAM" id="SSF52058">
    <property type="entry name" value="L domain-like"/>
    <property type="match status" value="1"/>
</dbReference>
<feature type="domain" description="BIG2" evidence="2">
    <location>
        <begin position="31"/>
        <end position="107"/>
    </location>
</feature>
<dbReference type="Gene3D" id="3.80.10.10">
    <property type="entry name" value="Ribonuclease Inhibitor"/>
    <property type="match status" value="2"/>
</dbReference>
<dbReference type="AlphaFoldDB" id="A0A948TN23"/>
<dbReference type="PROSITE" id="PS51257">
    <property type="entry name" value="PROKAR_LIPOPROTEIN"/>
    <property type="match status" value="1"/>
</dbReference>